<accession>A0ABP0F409</accession>
<dbReference type="PANTHER" id="PTHR43313">
    <property type="entry name" value="SHORT-CHAIN DEHYDROGENASE/REDUCTASE FAMILY 9C"/>
    <property type="match status" value="1"/>
</dbReference>
<protein>
    <submittedName>
        <fullName evidence="3">Uncharacterized protein</fullName>
    </submittedName>
</protein>
<evidence type="ECO:0000256" key="1">
    <source>
        <dbReference type="ARBA" id="ARBA00006484"/>
    </source>
</evidence>
<evidence type="ECO:0000256" key="2">
    <source>
        <dbReference type="RuleBase" id="RU000363"/>
    </source>
</evidence>
<evidence type="ECO:0000313" key="4">
    <source>
        <dbReference type="Proteomes" id="UP001642483"/>
    </source>
</evidence>
<reference evidence="3 4" key="1">
    <citation type="submission" date="2024-02" db="EMBL/GenBank/DDBJ databases">
        <authorList>
            <person name="Daric V."/>
            <person name="Darras S."/>
        </authorList>
    </citation>
    <scope>NUCLEOTIDE SEQUENCE [LARGE SCALE GENOMIC DNA]</scope>
</reference>
<sequence>MLLQLIVVGVLLYTAWCYISRYIQIQQVERRVVFVTGCATGFGNKLAKRLDELGVHVYAGCLTPEFADELNGETSDRVKAFVYDVTKQDTIDNAVNFVRRDLNGEPLWAIVNNAGVPAALVPFDWTQVEEYQTVLDINFMGVVRTTLALLPFLKKGLEGRIVNVSSMNGRLNIMSNPYGISKCALEALSNGLSFELKPFNITVHTLQPSIFKTKISSPDVHQELIESSWDKLSHNMKREYGENYLKEKISSIKSFYEKNTCSDLSKVIRAFEHALFAKYPRNRYVVGWDAKFVLLPLSLLPFSIQFLLIPFMQKAAGLRDVVPQYAVKE</sequence>
<name>A0ABP0F409_CLALP</name>
<dbReference type="InterPro" id="IPR002347">
    <property type="entry name" value="SDR_fam"/>
</dbReference>
<dbReference type="InterPro" id="IPR036291">
    <property type="entry name" value="NAD(P)-bd_dom_sf"/>
</dbReference>
<organism evidence="3 4">
    <name type="scientific">Clavelina lepadiformis</name>
    <name type="common">Light-bulb sea squirt</name>
    <name type="synonym">Ascidia lepadiformis</name>
    <dbReference type="NCBI Taxonomy" id="159417"/>
    <lineage>
        <taxon>Eukaryota</taxon>
        <taxon>Metazoa</taxon>
        <taxon>Chordata</taxon>
        <taxon>Tunicata</taxon>
        <taxon>Ascidiacea</taxon>
        <taxon>Aplousobranchia</taxon>
        <taxon>Clavelinidae</taxon>
        <taxon>Clavelina</taxon>
    </lineage>
</organism>
<dbReference type="PANTHER" id="PTHR43313:SF1">
    <property type="entry name" value="3BETA-HYDROXYSTEROID DEHYDROGENASE DHS-16"/>
    <property type="match status" value="1"/>
</dbReference>
<proteinExistence type="inferred from homology"/>
<comment type="similarity">
    <text evidence="1 2">Belongs to the short-chain dehydrogenases/reductases (SDR) family.</text>
</comment>
<dbReference type="EMBL" id="CAWYQH010000013">
    <property type="protein sequence ID" value="CAK8674455.1"/>
    <property type="molecule type" value="Genomic_DNA"/>
</dbReference>
<keyword evidence="4" id="KW-1185">Reference proteome</keyword>
<evidence type="ECO:0000313" key="3">
    <source>
        <dbReference type="EMBL" id="CAK8674455.1"/>
    </source>
</evidence>
<dbReference type="Gene3D" id="3.40.50.720">
    <property type="entry name" value="NAD(P)-binding Rossmann-like Domain"/>
    <property type="match status" value="1"/>
</dbReference>
<comment type="caution">
    <text evidence="3">The sequence shown here is derived from an EMBL/GenBank/DDBJ whole genome shotgun (WGS) entry which is preliminary data.</text>
</comment>
<dbReference type="PRINTS" id="PR00081">
    <property type="entry name" value="GDHRDH"/>
</dbReference>
<dbReference type="Proteomes" id="UP001642483">
    <property type="component" value="Unassembled WGS sequence"/>
</dbReference>
<gene>
    <name evidence="3" type="ORF">CVLEPA_LOCUS4153</name>
</gene>
<dbReference type="SUPFAM" id="SSF51735">
    <property type="entry name" value="NAD(P)-binding Rossmann-fold domains"/>
    <property type="match status" value="1"/>
</dbReference>
<dbReference type="PRINTS" id="PR00080">
    <property type="entry name" value="SDRFAMILY"/>
</dbReference>
<dbReference type="Pfam" id="PF00106">
    <property type="entry name" value="adh_short"/>
    <property type="match status" value="1"/>
</dbReference>